<dbReference type="SMART" id="SM01117">
    <property type="entry name" value="Cyt-b5"/>
    <property type="match status" value="1"/>
</dbReference>
<keyword evidence="2" id="KW-0349">Heme</keyword>
<dbReference type="EnsemblMetazoa" id="PPA39386.1">
    <property type="protein sequence ID" value="PPA39386.1"/>
    <property type="gene ID" value="WBGene00277755"/>
</dbReference>
<dbReference type="GO" id="GO:0005737">
    <property type="term" value="C:cytoplasm"/>
    <property type="evidence" value="ECO:0000318"/>
    <property type="project" value="GO_Central"/>
</dbReference>
<accession>A0A8R1YW54</accession>
<dbReference type="GO" id="GO:0046872">
    <property type="term" value="F:metal ion binding"/>
    <property type="evidence" value="ECO:0007669"/>
    <property type="project" value="UniProtKB-KW"/>
</dbReference>
<dbReference type="PRINTS" id="PR00406">
    <property type="entry name" value="CYTB5RDTASE"/>
</dbReference>
<organism evidence="6 7">
    <name type="scientific">Pristionchus pacificus</name>
    <name type="common">Parasitic nematode worm</name>
    <dbReference type="NCBI Taxonomy" id="54126"/>
    <lineage>
        <taxon>Eukaryota</taxon>
        <taxon>Metazoa</taxon>
        <taxon>Ecdysozoa</taxon>
        <taxon>Nematoda</taxon>
        <taxon>Chromadorea</taxon>
        <taxon>Rhabditida</taxon>
        <taxon>Rhabditina</taxon>
        <taxon>Diplogasteromorpha</taxon>
        <taxon>Diplogasteroidea</taxon>
        <taxon>Neodiplogasteridae</taxon>
        <taxon>Pristionchus</taxon>
    </lineage>
</organism>
<dbReference type="GO" id="GO:0004128">
    <property type="term" value="F:cytochrome-b5 reductase activity, acting on NAD(P)H"/>
    <property type="evidence" value="ECO:0000318"/>
    <property type="project" value="GO_Central"/>
</dbReference>
<dbReference type="Gene3D" id="2.40.30.10">
    <property type="entry name" value="Translation factors"/>
    <property type="match status" value="1"/>
</dbReference>
<dbReference type="InterPro" id="IPR017927">
    <property type="entry name" value="FAD-bd_FR_type"/>
</dbReference>
<feature type="region of interest" description="Disordered" evidence="5">
    <location>
        <begin position="175"/>
        <end position="203"/>
    </location>
</feature>
<evidence type="ECO:0000256" key="3">
    <source>
        <dbReference type="ARBA" id="ARBA00022723"/>
    </source>
</evidence>
<dbReference type="InterPro" id="IPR001433">
    <property type="entry name" value="OxRdtase_FAD/NAD-bd"/>
</dbReference>
<reference evidence="7" key="1">
    <citation type="journal article" date="2008" name="Nat. Genet.">
        <title>The Pristionchus pacificus genome provides a unique perspective on nematode lifestyle and parasitism.</title>
        <authorList>
            <person name="Dieterich C."/>
            <person name="Clifton S.W."/>
            <person name="Schuster L.N."/>
            <person name="Chinwalla A."/>
            <person name="Delehaunty K."/>
            <person name="Dinkelacker I."/>
            <person name="Fulton L."/>
            <person name="Fulton R."/>
            <person name="Godfrey J."/>
            <person name="Minx P."/>
            <person name="Mitreva M."/>
            <person name="Roeseler W."/>
            <person name="Tian H."/>
            <person name="Witte H."/>
            <person name="Yang S.P."/>
            <person name="Wilson R.K."/>
            <person name="Sommer R.J."/>
        </authorList>
    </citation>
    <scope>NUCLEOTIDE SEQUENCE [LARGE SCALE GENOMIC DNA]</scope>
    <source>
        <strain evidence="7">PS312</strain>
    </source>
</reference>
<keyword evidence="3" id="KW-0479">Metal-binding</keyword>
<dbReference type="PROSITE" id="PS00191">
    <property type="entry name" value="CYTOCHROME_B5_1"/>
    <property type="match status" value="1"/>
</dbReference>
<reference evidence="6" key="2">
    <citation type="submission" date="2022-06" db="UniProtKB">
        <authorList>
            <consortium name="EnsemblMetazoa"/>
        </authorList>
    </citation>
    <scope>IDENTIFICATION</scope>
    <source>
        <strain evidence="6">PS312</strain>
    </source>
</reference>
<gene>
    <name evidence="6" type="primary">WBGene00277755</name>
</gene>
<dbReference type="GO" id="GO:0005783">
    <property type="term" value="C:endoplasmic reticulum"/>
    <property type="evidence" value="ECO:0000318"/>
    <property type="project" value="GO_Central"/>
</dbReference>
<dbReference type="Pfam" id="PF00175">
    <property type="entry name" value="NAD_binding_1"/>
    <property type="match status" value="1"/>
</dbReference>
<dbReference type="OrthoDB" id="432299at2759"/>
<evidence type="ECO:0000313" key="6">
    <source>
        <dbReference type="EnsemblMetazoa" id="PPA39386.1"/>
    </source>
</evidence>
<dbReference type="SUPFAM" id="SSF55856">
    <property type="entry name" value="Cytochrome b5-like heme/steroid binding domain"/>
    <property type="match status" value="1"/>
</dbReference>
<dbReference type="Gene3D" id="3.40.50.80">
    <property type="entry name" value="Nucleotide-binding domain of ferredoxin-NADP reductase (FNR) module"/>
    <property type="match status" value="1"/>
</dbReference>
<dbReference type="Gene3D" id="3.10.120.10">
    <property type="entry name" value="Cytochrome b5-like heme/steroid binding domain"/>
    <property type="match status" value="1"/>
</dbReference>
<dbReference type="PROSITE" id="PS51384">
    <property type="entry name" value="FAD_FR"/>
    <property type="match status" value="1"/>
</dbReference>
<dbReference type="InterPro" id="IPR036400">
    <property type="entry name" value="Cyt_B5-like_heme/steroid_sf"/>
</dbReference>
<feature type="region of interest" description="Disordered" evidence="5">
    <location>
        <begin position="1"/>
        <end position="46"/>
    </location>
</feature>
<name>A0A2A6CCQ5_PRIPA</name>
<dbReference type="InterPro" id="IPR039261">
    <property type="entry name" value="FNR_nucleotide-bd"/>
</dbReference>
<dbReference type="SUPFAM" id="SSF52343">
    <property type="entry name" value="Ferredoxin reductase-like, C-terminal NADP-linked domain"/>
    <property type="match status" value="1"/>
</dbReference>
<dbReference type="PROSITE" id="PS50255">
    <property type="entry name" value="CYTOCHROME_B5_2"/>
    <property type="match status" value="1"/>
</dbReference>
<evidence type="ECO:0000256" key="2">
    <source>
        <dbReference type="ARBA" id="ARBA00022617"/>
    </source>
</evidence>
<keyword evidence="7" id="KW-1185">Reference proteome</keyword>
<dbReference type="InterPro" id="IPR018506">
    <property type="entry name" value="Cyt_B5_heme-BS"/>
</dbReference>
<dbReference type="InterPro" id="IPR051872">
    <property type="entry name" value="Cytochrome_b5/Flavoprotein_Rdt"/>
</dbReference>
<protein>
    <submittedName>
        <fullName evidence="6">Cytochrome-b5 reductase</fullName>
    </submittedName>
</protein>
<dbReference type="Proteomes" id="UP000005239">
    <property type="component" value="Unassembled WGS sequence"/>
</dbReference>
<dbReference type="PANTHER" id="PTHR46237">
    <property type="entry name" value="CYTOCHROME B5 REDUCTASE 4 FAMILY MEMBER"/>
    <property type="match status" value="1"/>
</dbReference>
<evidence type="ECO:0000256" key="4">
    <source>
        <dbReference type="ARBA" id="ARBA00023004"/>
    </source>
</evidence>
<sequence length="634" mass="69263">MGAANCKGNKVQSEEKEEEQPQKATKREEGMSLQVPTPGGLTAKAPVGRSEYGRVKVALPRGKGLLDWIQKSNGKNLASARLPKVSAEELVKHNKQDDCWVVLFGQQDDYWVVLFGQVYDVSPYLEYHPGGVPELMRAAGTDATGLFNQYHSWVNYDNMLKACIVGRFDGDTAKLPAPGPSTLDDDDTAAKGQGSTRGAEGEMSALAHSTMDSHNICATSPSPHSVLLACPSHWNVRTLREECVSHCVGETFLRLLVKTMDGRSPLELKWDPLPSSFTPSSSLVVSVDDQARIRLDFSPSAEDAVGLQFVQTRCTVRERPPLSFHEARVVRILRHRSQPSGMMREGGDEEMEGMDEMNLSPPRDSLLLIVETDETASVRVPVGHHVELRVRKGASQVGRPYTPIPLTDAMRRWMGGEEEEMASRLSSGRVLAFLIKVYEDGVVTPAIERLKRDDLVHISDPIGSIDFSVLPYATVPPPSATVSLPINDGKRTVVCLAAGTGLTPMLGVIRERGWERCRLIAYNKTEADTPRGAWMEEGGEDTVADDGRIVHVLSAADDTWTGARGRVSRENIGELMVRLDIIKAGANTAVLKTEEMRGGAEVVFVCGPDGFVQEAARLLQASGHPTDLVHIFQG</sequence>
<comment type="similarity">
    <text evidence="1">Belongs to the flavoprotein pyridine nucleotide cytochrome reductase family.</text>
</comment>
<accession>A0A2A6CCQ5</accession>
<dbReference type="InterPro" id="IPR001199">
    <property type="entry name" value="Cyt_B5-like_heme/steroid-bd"/>
</dbReference>
<dbReference type="GO" id="GO:0020037">
    <property type="term" value="F:heme binding"/>
    <property type="evidence" value="ECO:0000318"/>
    <property type="project" value="GO_Central"/>
</dbReference>
<dbReference type="CDD" id="cd06183">
    <property type="entry name" value="cyt_b5_reduct_like"/>
    <property type="match status" value="1"/>
</dbReference>
<feature type="compositionally biased region" description="Basic and acidic residues" evidence="5">
    <location>
        <begin position="19"/>
        <end position="30"/>
    </location>
</feature>
<dbReference type="SUPFAM" id="SSF63380">
    <property type="entry name" value="Riboflavin synthase domain-like"/>
    <property type="match status" value="1"/>
</dbReference>
<dbReference type="InterPro" id="IPR017938">
    <property type="entry name" value="Riboflavin_synthase-like_b-brl"/>
</dbReference>
<dbReference type="PANTHER" id="PTHR46237:SF1">
    <property type="entry name" value="CYTOCHROME B5 REDUCTASE 4"/>
    <property type="match status" value="1"/>
</dbReference>
<evidence type="ECO:0000313" key="7">
    <source>
        <dbReference type="Proteomes" id="UP000005239"/>
    </source>
</evidence>
<proteinExistence type="inferred from homology"/>
<dbReference type="GO" id="GO:0006801">
    <property type="term" value="P:superoxide metabolic process"/>
    <property type="evidence" value="ECO:0000318"/>
    <property type="project" value="GO_Central"/>
</dbReference>
<keyword evidence="4" id="KW-0408">Iron</keyword>
<dbReference type="Pfam" id="PF00173">
    <property type="entry name" value="Cyt-b5"/>
    <property type="match status" value="1"/>
</dbReference>
<evidence type="ECO:0000256" key="1">
    <source>
        <dbReference type="ARBA" id="ARBA00006105"/>
    </source>
</evidence>
<evidence type="ECO:0000256" key="5">
    <source>
        <dbReference type="SAM" id="MobiDB-lite"/>
    </source>
</evidence>
<dbReference type="AlphaFoldDB" id="A0A2A6CCQ5"/>